<dbReference type="EMBL" id="CP001230">
    <property type="protein sequence ID" value="ACO04057.1"/>
    <property type="molecule type" value="Genomic_DNA"/>
</dbReference>
<feature type="domain" description="Cytochrome c assembly protein" evidence="7">
    <location>
        <begin position="69"/>
        <end position="262"/>
    </location>
</feature>
<dbReference type="PANTHER" id="PTHR30071">
    <property type="entry name" value="HEME EXPORTER PROTEIN C"/>
    <property type="match status" value="1"/>
</dbReference>
<dbReference type="KEGG" id="pmx:PERMA_0285"/>
<feature type="transmembrane region" description="Helical" evidence="6">
    <location>
        <begin position="68"/>
        <end position="87"/>
    </location>
</feature>
<evidence type="ECO:0000256" key="6">
    <source>
        <dbReference type="SAM" id="Phobius"/>
    </source>
</evidence>
<dbReference type="AlphaFoldDB" id="C0QTR2"/>
<evidence type="ECO:0000256" key="4">
    <source>
        <dbReference type="ARBA" id="ARBA00022989"/>
    </source>
</evidence>
<feature type="transmembrane region" description="Helical" evidence="6">
    <location>
        <begin position="217"/>
        <end position="236"/>
    </location>
</feature>
<evidence type="ECO:0000256" key="2">
    <source>
        <dbReference type="ARBA" id="ARBA00022692"/>
    </source>
</evidence>
<keyword evidence="9" id="KW-1185">Reference proteome</keyword>
<organism evidence="8 9">
    <name type="scientific">Persephonella marina (strain DSM 14350 / EX-H1)</name>
    <dbReference type="NCBI Taxonomy" id="123214"/>
    <lineage>
        <taxon>Bacteria</taxon>
        <taxon>Pseudomonadati</taxon>
        <taxon>Aquificota</taxon>
        <taxon>Aquificia</taxon>
        <taxon>Aquificales</taxon>
        <taxon>Hydrogenothermaceae</taxon>
        <taxon>Persephonella</taxon>
    </lineage>
</organism>
<dbReference type="eggNOG" id="COG0755">
    <property type="taxonomic scope" value="Bacteria"/>
</dbReference>
<dbReference type="OrthoDB" id="11886at2"/>
<protein>
    <submittedName>
        <fullName evidence="8">Putative cytochrome c biogenesis protein</fullName>
    </submittedName>
</protein>
<dbReference type="GO" id="GO:0020037">
    <property type="term" value="F:heme binding"/>
    <property type="evidence" value="ECO:0007669"/>
    <property type="project" value="InterPro"/>
</dbReference>
<sequence length="266" mass="30748">MLKIILVASLMSYFLSSLVFWMYIFTKKKIGERVGFSFFGIGFLLQLLYIGIRDIQEKSFAVATAKELPFFLAFLLAVVFYGLSLKYKKQLRDFGSIFAPINVFLIAMTLPNVGTDQQLYKNFWFYAHVILSMMAYAFIIAAAVVAFVYILTERDLKKKKLDSFLVSKFSSSLVLLQDIEYKSNVLAFITLSLALIASSVWSSVYLGKHWIWDLKQLALSFLWIYYGFIIHIMVIKHEKGKKASYLTVLGGFFAFIIYWFVKHPIY</sequence>
<name>C0QTR2_PERMH</name>
<gene>
    <name evidence="8" type="ordered locus">PERMA_0285</name>
</gene>
<evidence type="ECO:0000256" key="1">
    <source>
        <dbReference type="ARBA" id="ARBA00004141"/>
    </source>
</evidence>
<keyword evidence="2 6" id="KW-0812">Transmembrane</keyword>
<dbReference type="InterPro" id="IPR002541">
    <property type="entry name" value="Cyt_c_assembly"/>
</dbReference>
<evidence type="ECO:0000256" key="3">
    <source>
        <dbReference type="ARBA" id="ARBA00022748"/>
    </source>
</evidence>
<evidence type="ECO:0000259" key="7">
    <source>
        <dbReference type="Pfam" id="PF01578"/>
    </source>
</evidence>
<evidence type="ECO:0000256" key="5">
    <source>
        <dbReference type="ARBA" id="ARBA00023136"/>
    </source>
</evidence>
<reference evidence="8 9" key="1">
    <citation type="journal article" date="2009" name="J. Bacteriol.">
        <title>Complete and draft genome sequences of six members of the Aquificales.</title>
        <authorList>
            <person name="Reysenbach A.L."/>
            <person name="Hamamura N."/>
            <person name="Podar M."/>
            <person name="Griffiths E."/>
            <person name="Ferreira S."/>
            <person name="Hochstein R."/>
            <person name="Heidelberg J."/>
            <person name="Johnson J."/>
            <person name="Mead D."/>
            <person name="Pohorille A."/>
            <person name="Sarmiento M."/>
            <person name="Schweighofer K."/>
            <person name="Seshadri R."/>
            <person name="Voytek M.A."/>
        </authorList>
    </citation>
    <scope>NUCLEOTIDE SEQUENCE [LARGE SCALE GENOMIC DNA]</scope>
    <source>
        <strain evidence="9">DSM 14350 / EX-H1</strain>
    </source>
</reference>
<keyword evidence="4 6" id="KW-1133">Transmembrane helix</keyword>
<feature type="transmembrane region" description="Helical" evidence="6">
    <location>
        <begin position="6"/>
        <end position="25"/>
    </location>
</feature>
<accession>C0QTR2</accession>
<dbReference type="InterPro" id="IPR045062">
    <property type="entry name" value="Cyt_c_biogenesis_CcsA/CcmC"/>
</dbReference>
<evidence type="ECO:0000313" key="9">
    <source>
        <dbReference type="Proteomes" id="UP000001366"/>
    </source>
</evidence>
<proteinExistence type="predicted"/>
<dbReference type="STRING" id="123214.PERMA_0285"/>
<dbReference type="HOGENOM" id="CLU_094530_0_0_0"/>
<keyword evidence="3" id="KW-0201">Cytochrome c-type biogenesis</keyword>
<comment type="subcellular location">
    <subcellularLocation>
        <location evidence="1">Membrane</location>
        <topology evidence="1">Multi-pass membrane protein</topology>
    </subcellularLocation>
</comment>
<feature type="transmembrane region" description="Helical" evidence="6">
    <location>
        <begin position="125"/>
        <end position="151"/>
    </location>
</feature>
<dbReference type="Pfam" id="PF01578">
    <property type="entry name" value="Cytochrom_C_asm"/>
    <property type="match status" value="1"/>
</dbReference>
<dbReference type="Proteomes" id="UP000001366">
    <property type="component" value="Chromosome"/>
</dbReference>
<dbReference type="GO" id="GO:0005886">
    <property type="term" value="C:plasma membrane"/>
    <property type="evidence" value="ECO:0007669"/>
    <property type="project" value="TreeGrafter"/>
</dbReference>
<dbReference type="PaxDb" id="123214-PERMA_0285"/>
<keyword evidence="5 6" id="KW-0472">Membrane</keyword>
<feature type="transmembrane region" description="Helical" evidence="6">
    <location>
        <begin position="185"/>
        <end position="205"/>
    </location>
</feature>
<feature type="transmembrane region" description="Helical" evidence="6">
    <location>
        <begin position="94"/>
        <end position="113"/>
    </location>
</feature>
<dbReference type="PANTHER" id="PTHR30071:SF1">
    <property type="entry name" value="CYTOCHROME B_B6 PROTEIN-RELATED"/>
    <property type="match status" value="1"/>
</dbReference>
<feature type="transmembrane region" description="Helical" evidence="6">
    <location>
        <begin position="34"/>
        <end position="52"/>
    </location>
</feature>
<feature type="transmembrane region" description="Helical" evidence="6">
    <location>
        <begin position="243"/>
        <end position="261"/>
    </location>
</feature>
<dbReference type="GO" id="GO:0017004">
    <property type="term" value="P:cytochrome complex assembly"/>
    <property type="evidence" value="ECO:0007669"/>
    <property type="project" value="UniProtKB-KW"/>
</dbReference>
<evidence type="ECO:0000313" key="8">
    <source>
        <dbReference type="EMBL" id="ACO04057.1"/>
    </source>
</evidence>
<dbReference type="RefSeq" id="WP_012676295.1">
    <property type="nucleotide sequence ID" value="NC_012440.1"/>
</dbReference>